<comment type="catalytic activity">
    <reaction evidence="9">
        <text>D-ribose + ATP = D-ribose 5-phosphate + ADP + H(+)</text>
        <dbReference type="Rhea" id="RHEA:13697"/>
        <dbReference type="ChEBI" id="CHEBI:15378"/>
        <dbReference type="ChEBI" id="CHEBI:30616"/>
        <dbReference type="ChEBI" id="CHEBI:47013"/>
        <dbReference type="ChEBI" id="CHEBI:78346"/>
        <dbReference type="ChEBI" id="CHEBI:456216"/>
        <dbReference type="EC" id="2.7.1.15"/>
    </reaction>
</comment>
<comment type="cofactor">
    <cofactor evidence="9">
        <name>Mg(2+)</name>
        <dbReference type="ChEBI" id="CHEBI:18420"/>
    </cofactor>
    <text evidence="9">Requires a divalent cation, most likely magnesium in vivo, as an electrophilic catalyst to aid phosphoryl group transfer. It is the chelate of the metal and the nucleotide that is the actual substrate.</text>
</comment>
<keyword evidence="2 9" id="KW-0479">Metal-binding</keyword>
<dbReference type="GO" id="GO:0046872">
    <property type="term" value="F:metal ion binding"/>
    <property type="evidence" value="ECO:0007669"/>
    <property type="project" value="UniProtKB-KW"/>
</dbReference>
<feature type="binding site" evidence="9">
    <location>
        <position position="256"/>
    </location>
    <ligand>
        <name>K(+)</name>
        <dbReference type="ChEBI" id="CHEBI:29103"/>
    </ligand>
</feature>
<evidence type="ECO:0000256" key="4">
    <source>
        <dbReference type="ARBA" id="ARBA00022777"/>
    </source>
</evidence>
<dbReference type="GO" id="GO:0005524">
    <property type="term" value="F:ATP binding"/>
    <property type="evidence" value="ECO:0007669"/>
    <property type="project" value="UniProtKB-UniRule"/>
</dbReference>
<evidence type="ECO:0000256" key="2">
    <source>
        <dbReference type="ARBA" id="ARBA00022723"/>
    </source>
</evidence>
<keyword evidence="9" id="KW-0963">Cytoplasm</keyword>
<feature type="binding site" evidence="9">
    <location>
        <position position="148"/>
    </location>
    <ligand>
        <name>substrate</name>
    </ligand>
</feature>
<keyword evidence="7 9" id="KW-0630">Potassium</keyword>
<dbReference type="SUPFAM" id="SSF53613">
    <property type="entry name" value="Ribokinase-like"/>
    <property type="match status" value="1"/>
</dbReference>
<dbReference type="GO" id="GO:0019303">
    <property type="term" value="P:D-ribose catabolic process"/>
    <property type="evidence" value="ECO:0007669"/>
    <property type="project" value="UniProtKB-UniRule"/>
</dbReference>
<evidence type="ECO:0000256" key="3">
    <source>
        <dbReference type="ARBA" id="ARBA00022741"/>
    </source>
</evidence>
<evidence type="ECO:0000259" key="10">
    <source>
        <dbReference type="Pfam" id="PF00294"/>
    </source>
</evidence>
<evidence type="ECO:0000256" key="8">
    <source>
        <dbReference type="ARBA" id="ARBA00023277"/>
    </source>
</evidence>
<keyword evidence="6 9" id="KW-0460">Magnesium</keyword>
<keyword evidence="12" id="KW-1185">Reference proteome</keyword>
<feature type="active site" description="Proton acceptor" evidence="9">
    <location>
        <position position="262"/>
    </location>
</feature>
<keyword evidence="1 9" id="KW-0808">Transferase</keyword>
<dbReference type="InterPro" id="IPR011611">
    <property type="entry name" value="PfkB_dom"/>
</dbReference>
<evidence type="ECO:0000313" key="11">
    <source>
        <dbReference type="EMBL" id="SDS13432.1"/>
    </source>
</evidence>
<dbReference type="PANTHER" id="PTHR10584">
    <property type="entry name" value="SUGAR KINASE"/>
    <property type="match status" value="1"/>
</dbReference>
<feature type="binding site" evidence="9">
    <location>
        <position position="262"/>
    </location>
    <ligand>
        <name>substrate</name>
    </ligand>
</feature>
<reference evidence="12" key="1">
    <citation type="submission" date="2016-10" db="EMBL/GenBank/DDBJ databases">
        <authorList>
            <person name="Varghese N."/>
            <person name="Submissions S."/>
        </authorList>
    </citation>
    <scope>NUCLEOTIDE SEQUENCE [LARGE SCALE GENOMIC DNA]</scope>
    <source>
        <strain evidence="12">DSM 22965</strain>
    </source>
</reference>
<dbReference type="EMBL" id="LT629734">
    <property type="protein sequence ID" value="SDS13432.1"/>
    <property type="molecule type" value="Genomic_DNA"/>
</dbReference>
<dbReference type="AlphaFoldDB" id="A0A1H1PQ76"/>
<comment type="caution">
    <text evidence="9">Lacks conserved residue(s) required for the propagation of feature annotation.</text>
</comment>
<dbReference type="STRING" id="684552.SAMN04489719_1619"/>
<evidence type="ECO:0000256" key="5">
    <source>
        <dbReference type="ARBA" id="ARBA00022840"/>
    </source>
</evidence>
<dbReference type="Proteomes" id="UP000199649">
    <property type="component" value="Chromosome I"/>
</dbReference>
<comment type="subcellular location">
    <subcellularLocation>
        <location evidence="9">Cytoplasm</location>
    </subcellularLocation>
</comment>
<evidence type="ECO:0000256" key="1">
    <source>
        <dbReference type="ARBA" id="ARBA00022679"/>
    </source>
</evidence>
<sequence>MPDQTRTDARDGVLVVGSINADVTAYSSRLPRPGETFAGESFALGLGGKGANQAVAVAKAGAPAHMVGCVGDDEFARLVTAELRAAGVSLDHVRSVPGHTGIAHIRVAGGENDIVIVAGANDALNDAQLDAAFAALGGTAGVMLTQLETPTATTARAIRLAHDAGMTVILDPAPAPTAPLDDALWPMIDIVKPNETEAALLTGIAVDSPASAAAAGRWLVERGAGAAIVTLAGAGSVLVTTDGVTEHAAMRVDPVDTTAAGDAYAGHLAASISRGLPLEEAMRRASAAGAITVTRRGASASLATGGEVDALLASRVARGG</sequence>
<comment type="activity regulation">
    <text evidence="9">Activated by a monovalent cation that binds near, but not in, the active site. The most likely occupant of the site in vivo is potassium. Ion binding induces a conformational change that may alter substrate affinity.</text>
</comment>
<feature type="binding site" evidence="9">
    <location>
        <begin position="48"/>
        <end position="52"/>
    </location>
    <ligand>
        <name>substrate</name>
    </ligand>
</feature>
<dbReference type="UniPathway" id="UPA00916">
    <property type="reaction ID" value="UER00889"/>
</dbReference>
<comment type="pathway">
    <text evidence="9">Carbohydrate metabolism; D-ribose degradation; D-ribose 5-phosphate from beta-D-ribopyranose: step 2/2.</text>
</comment>
<proteinExistence type="inferred from homology"/>
<dbReference type="RefSeq" id="WP_092666537.1">
    <property type="nucleotide sequence ID" value="NZ_LT629734.1"/>
</dbReference>
<dbReference type="PANTHER" id="PTHR10584:SF166">
    <property type="entry name" value="RIBOKINASE"/>
    <property type="match status" value="1"/>
</dbReference>
<feature type="binding site" evidence="9">
    <location>
        <begin position="261"/>
        <end position="262"/>
    </location>
    <ligand>
        <name>ATP</name>
        <dbReference type="ChEBI" id="CHEBI:30616"/>
    </ligand>
</feature>
<dbReference type="PRINTS" id="PR00990">
    <property type="entry name" value="RIBOKINASE"/>
</dbReference>
<feature type="binding site" evidence="9">
    <location>
        <position position="297"/>
    </location>
    <ligand>
        <name>K(+)</name>
        <dbReference type="ChEBI" id="CHEBI:29103"/>
    </ligand>
</feature>
<keyword evidence="8 9" id="KW-0119">Carbohydrate metabolism</keyword>
<dbReference type="HAMAP" id="MF_01987">
    <property type="entry name" value="Ribokinase"/>
    <property type="match status" value="1"/>
</dbReference>
<name>A0A1H1PQ76_9MICO</name>
<organism evidence="11 12">
    <name type="scientific">Agrococcus carbonis</name>
    <dbReference type="NCBI Taxonomy" id="684552"/>
    <lineage>
        <taxon>Bacteria</taxon>
        <taxon>Bacillati</taxon>
        <taxon>Actinomycetota</taxon>
        <taxon>Actinomycetes</taxon>
        <taxon>Micrococcales</taxon>
        <taxon>Microbacteriaceae</taxon>
        <taxon>Agrococcus</taxon>
    </lineage>
</organism>
<feature type="binding site" evidence="9">
    <location>
        <position position="258"/>
    </location>
    <ligand>
        <name>K(+)</name>
        <dbReference type="ChEBI" id="CHEBI:29103"/>
    </ligand>
</feature>
<comment type="subunit">
    <text evidence="9">Homodimer.</text>
</comment>
<evidence type="ECO:0000256" key="9">
    <source>
        <dbReference type="HAMAP-Rule" id="MF_01987"/>
    </source>
</evidence>
<feature type="binding site" evidence="9">
    <location>
        <begin position="20"/>
        <end position="22"/>
    </location>
    <ligand>
        <name>substrate</name>
    </ligand>
</feature>
<dbReference type="Pfam" id="PF00294">
    <property type="entry name" value="PfkB"/>
    <property type="match status" value="1"/>
</dbReference>
<comment type="similarity">
    <text evidence="9">Belongs to the carbohydrate kinase PfkB family. Ribokinase subfamily.</text>
</comment>
<feature type="domain" description="Carbohydrate kinase PfkB" evidence="10">
    <location>
        <begin position="13"/>
        <end position="302"/>
    </location>
</feature>
<gene>
    <name evidence="9" type="primary">rbsK</name>
    <name evidence="11" type="ORF">SAMN04489719_1619</name>
</gene>
<feature type="binding site" evidence="9">
    <location>
        <position position="301"/>
    </location>
    <ligand>
        <name>K(+)</name>
        <dbReference type="ChEBI" id="CHEBI:29103"/>
    </ligand>
</feature>
<protein>
    <recommendedName>
        <fullName evidence="9">Ribokinase</fullName>
        <shortName evidence="9">RK</shortName>
        <ecNumber evidence="9">2.7.1.15</ecNumber>
    </recommendedName>
</protein>
<keyword evidence="5 9" id="KW-0067">ATP-binding</keyword>
<dbReference type="InterPro" id="IPR011877">
    <property type="entry name" value="Ribokinase"/>
</dbReference>
<dbReference type="CDD" id="cd01174">
    <property type="entry name" value="ribokinase"/>
    <property type="match status" value="1"/>
</dbReference>
<feature type="binding site" evidence="9">
    <location>
        <position position="295"/>
    </location>
    <ligand>
        <name>K(+)</name>
        <dbReference type="ChEBI" id="CHEBI:29103"/>
    </ligand>
</feature>
<feature type="binding site" evidence="9">
    <location>
        <position position="292"/>
    </location>
    <ligand>
        <name>K(+)</name>
        <dbReference type="ChEBI" id="CHEBI:29103"/>
    </ligand>
</feature>
<evidence type="ECO:0000313" key="12">
    <source>
        <dbReference type="Proteomes" id="UP000199649"/>
    </source>
</evidence>
<evidence type="ECO:0000256" key="7">
    <source>
        <dbReference type="ARBA" id="ARBA00022958"/>
    </source>
</evidence>
<dbReference type="GO" id="GO:0005737">
    <property type="term" value="C:cytoplasm"/>
    <property type="evidence" value="ECO:0007669"/>
    <property type="project" value="UniProtKB-SubCell"/>
</dbReference>
<evidence type="ECO:0000256" key="6">
    <source>
        <dbReference type="ARBA" id="ARBA00022842"/>
    </source>
</evidence>
<dbReference type="InterPro" id="IPR002139">
    <property type="entry name" value="Ribo/fructo_kinase"/>
</dbReference>
<comment type="function">
    <text evidence="9">Catalyzes the phosphorylation of ribose at O-5 in a reaction requiring ATP and magnesium. The resulting D-ribose-5-phosphate can then be used either for sythesis of nucleotides, histidine, and tryptophan, or as a component of the pentose phosphate pathway.</text>
</comment>
<accession>A0A1H1PQ76</accession>
<feature type="binding site" evidence="9">
    <location>
        <position position="194"/>
    </location>
    <ligand>
        <name>ATP</name>
        <dbReference type="ChEBI" id="CHEBI:30616"/>
    </ligand>
</feature>
<dbReference type="InterPro" id="IPR029056">
    <property type="entry name" value="Ribokinase-like"/>
</dbReference>
<keyword evidence="3 9" id="KW-0547">Nucleotide-binding</keyword>
<dbReference type="Gene3D" id="3.40.1190.20">
    <property type="match status" value="1"/>
</dbReference>
<keyword evidence="4 9" id="KW-0418">Kinase</keyword>
<dbReference type="OrthoDB" id="9775849at2"/>
<dbReference type="GO" id="GO:0004747">
    <property type="term" value="F:ribokinase activity"/>
    <property type="evidence" value="ECO:0007669"/>
    <property type="project" value="UniProtKB-UniRule"/>
</dbReference>
<dbReference type="EC" id="2.7.1.15" evidence="9"/>